<dbReference type="AlphaFoldDB" id="A0ABD2QEH8"/>
<dbReference type="Proteomes" id="UP001626550">
    <property type="component" value="Unassembled WGS sequence"/>
</dbReference>
<keyword evidence="2" id="KW-1185">Reference proteome</keyword>
<gene>
    <name evidence="1" type="ORF">Ciccas_003395</name>
</gene>
<sequence>MCPLDNNDLSEKAQKEDVFLTTEARHYFWPPDLACRLIDILKQCKSFTQKVAMLFKNFVDCLELDYYPLVTGEMLSIFAKHWPDLCILKLNGLQDGQVSPNSLLKIAQLRHLKELYLNGVRSVNDDNISSLATLPNLRVLDIGRTRVTDVGWHRMMAPACLILERLDVTGMSEGNLDYVGIKPILPPALTDAGFQHILKLFPALKMLTVSKTSITGASPPDTGVINTQLETLILTDCEKLAFLPVWISSVKEFKLNANVPLTFDTVFDDLQKYKLSSRVEKIVGLFSLNSFCREAFLRLVQLNLHLTDFNFSTCGKDWLTLPILLEFLRSMAASQAIRSSIRVLTLPYKRFHFSESSANELIDALSEFKQLTHLNFGNQLSFLHVYSLEPLFRQLCRLSSVTITHGM</sequence>
<dbReference type="PANTHER" id="PTHR13318:SF190">
    <property type="entry name" value="PARTNER OF PAIRED, ISOFORM B"/>
    <property type="match status" value="1"/>
</dbReference>
<organism evidence="1 2">
    <name type="scientific">Cichlidogyrus casuarinus</name>
    <dbReference type="NCBI Taxonomy" id="1844966"/>
    <lineage>
        <taxon>Eukaryota</taxon>
        <taxon>Metazoa</taxon>
        <taxon>Spiralia</taxon>
        <taxon>Lophotrochozoa</taxon>
        <taxon>Platyhelminthes</taxon>
        <taxon>Monogenea</taxon>
        <taxon>Monopisthocotylea</taxon>
        <taxon>Dactylogyridea</taxon>
        <taxon>Ancyrocephalidae</taxon>
        <taxon>Cichlidogyrus</taxon>
    </lineage>
</organism>
<accession>A0ABD2QEH8</accession>
<reference evidence="1 2" key="1">
    <citation type="submission" date="2024-11" db="EMBL/GenBank/DDBJ databases">
        <title>Adaptive evolution of stress response genes in parasites aligns with host niche diversity.</title>
        <authorList>
            <person name="Hahn C."/>
            <person name="Resl P."/>
        </authorList>
    </citation>
    <scope>NUCLEOTIDE SEQUENCE [LARGE SCALE GENOMIC DNA]</scope>
    <source>
        <strain evidence="1">EGGRZ-B1_66</strain>
        <tissue evidence="1">Body</tissue>
    </source>
</reference>
<dbReference type="Gene3D" id="3.80.10.10">
    <property type="entry name" value="Ribonuclease Inhibitor"/>
    <property type="match status" value="1"/>
</dbReference>
<dbReference type="InterPro" id="IPR032675">
    <property type="entry name" value="LRR_dom_sf"/>
</dbReference>
<protein>
    <submittedName>
        <fullName evidence="1">Uncharacterized protein</fullName>
    </submittedName>
</protein>
<dbReference type="PANTHER" id="PTHR13318">
    <property type="entry name" value="PARTNER OF PAIRED, ISOFORM B-RELATED"/>
    <property type="match status" value="1"/>
</dbReference>
<comment type="caution">
    <text evidence="1">The sequence shown here is derived from an EMBL/GenBank/DDBJ whole genome shotgun (WGS) entry which is preliminary data.</text>
</comment>
<evidence type="ECO:0000313" key="2">
    <source>
        <dbReference type="Proteomes" id="UP001626550"/>
    </source>
</evidence>
<proteinExistence type="predicted"/>
<dbReference type="EMBL" id="JBJKFK010000306">
    <property type="protein sequence ID" value="KAL3317955.1"/>
    <property type="molecule type" value="Genomic_DNA"/>
</dbReference>
<name>A0ABD2QEH8_9PLAT</name>
<evidence type="ECO:0000313" key="1">
    <source>
        <dbReference type="EMBL" id="KAL3317955.1"/>
    </source>
</evidence>
<dbReference type="SUPFAM" id="SSF52047">
    <property type="entry name" value="RNI-like"/>
    <property type="match status" value="1"/>
</dbReference>